<accession>A0ABT9EBX1</accession>
<dbReference type="Pfam" id="PF00990">
    <property type="entry name" value="GGDEF"/>
    <property type="match status" value="1"/>
</dbReference>
<feature type="transmembrane region" description="Helical" evidence="8">
    <location>
        <begin position="147"/>
        <end position="165"/>
    </location>
</feature>
<dbReference type="NCBIfam" id="TIGR00254">
    <property type="entry name" value="GGDEF"/>
    <property type="match status" value="1"/>
</dbReference>
<dbReference type="SUPFAM" id="SSF55073">
    <property type="entry name" value="Nucleotide cyclase"/>
    <property type="match status" value="1"/>
</dbReference>
<dbReference type="Gene3D" id="3.30.450.20">
    <property type="entry name" value="PAS domain"/>
    <property type="match status" value="3"/>
</dbReference>
<dbReference type="CDD" id="cd12915">
    <property type="entry name" value="PDC2_DGC_like"/>
    <property type="match status" value="1"/>
</dbReference>
<evidence type="ECO:0000259" key="12">
    <source>
        <dbReference type="PROSITE" id="PS50887"/>
    </source>
</evidence>
<evidence type="ECO:0000256" key="1">
    <source>
        <dbReference type="ARBA" id="ARBA00004651"/>
    </source>
</evidence>
<protein>
    <recommendedName>
        <fullName evidence="2">diguanylate cyclase</fullName>
        <ecNumber evidence="2">2.7.7.65</ecNumber>
    </recommendedName>
</protein>
<feature type="transmembrane region" description="Helical" evidence="8">
    <location>
        <begin position="113"/>
        <end position="135"/>
    </location>
</feature>
<dbReference type="CDD" id="cd12914">
    <property type="entry name" value="PDC1_DGC_like"/>
    <property type="match status" value="1"/>
</dbReference>
<dbReference type="Pfam" id="PF02743">
    <property type="entry name" value="dCache_1"/>
    <property type="match status" value="1"/>
</dbReference>
<dbReference type="InterPro" id="IPR005330">
    <property type="entry name" value="MHYT_dom"/>
</dbReference>
<feature type="domain" description="MHYT" evidence="13">
    <location>
        <begin position="12"/>
        <end position="199"/>
    </location>
</feature>
<feature type="domain" description="PAS" evidence="10">
    <location>
        <begin position="572"/>
        <end position="645"/>
    </location>
</feature>
<dbReference type="InterPro" id="IPR000160">
    <property type="entry name" value="GGDEF_dom"/>
</dbReference>
<dbReference type="InterPro" id="IPR000014">
    <property type="entry name" value="PAS"/>
</dbReference>
<dbReference type="InterPro" id="IPR001610">
    <property type="entry name" value="PAC"/>
</dbReference>
<keyword evidence="4 8" id="KW-0812">Transmembrane</keyword>
<evidence type="ECO:0000256" key="6">
    <source>
        <dbReference type="ARBA" id="ARBA00023136"/>
    </source>
</evidence>
<dbReference type="InterPro" id="IPR035965">
    <property type="entry name" value="PAS-like_dom_sf"/>
</dbReference>
<dbReference type="NCBIfam" id="TIGR00229">
    <property type="entry name" value="sensory_box"/>
    <property type="match status" value="1"/>
</dbReference>
<feature type="transmembrane region" description="Helical" evidence="8">
    <location>
        <begin position="16"/>
        <end position="38"/>
    </location>
</feature>
<evidence type="ECO:0000256" key="5">
    <source>
        <dbReference type="ARBA" id="ARBA00022989"/>
    </source>
</evidence>
<dbReference type="InterPro" id="IPR033479">
    <property type="entry name" value="dCache_1"/>
</dbReference>
<dbReference type="SMART" id="SM00091">
    <property type="entry name" value="PAS"/>
    <property type="match status" value="1"/>
</dbReference>
<feature type="region of interest" description="Disordered" evidence="9">
    <location>
        <begin position="865"/>
        <end position="885"/>
    </location>
</feature>
<sequence>MLGVIGCLSVNHDPTILVMAAVLGVVAVGAAVVFLDYARQAGNGKICGRWLTLAALTFGSGVWSVHFLAILAMDPGVPMAFDLGMTVASALAAVGGTRIAFATAISCHGAVRALQAGGILSIAVGTMHGLGMLALRVPGTVEISPEYSALSIAAGAVAFAAAMAACIQGKLRFRPDVIGLLVLGVAALHFLGMQATSIVLDGSPLQSSASLAEPTVALVIAAVLVLGVSLCGVLSARSRRMSAAAGEGWILASATAAICIALCGLVANATWTLRHDSWNMARQSARSMRDLIGDDLARTLESLDLSLQAVEQNRAVAGFEALPAHLRRLVLLDRAGSARHLSSIIVLDAQGVVTLDSLPGAPTLGKALSEEEFFTHHRDHEQFGYYVGRPTRSPVTGEWLLPVSRRLNGANGNFDGVVMGSIKMSALRALFERAELGQQGFVTLFREDGVVLMRAPRSEGVVGGSFQASAIQRQIMAAPTGDLIITSPGDQVQVRRMLLYGNVAGTPLYVAVNFAVSEIEEAWLKEALVLGAAALGLVVALAGMSFFLWRALGHRRAAEQSALESRAKALENEALYRLLAENSGDMVSRIGADGTRLYVSPSAERVLGRSPAELIGGSAHEHVLPDDLRLIQAAEAELRTGAQEARVEYRVYHPDGELVWVETTIRATTDPATGTFNGAVTVARDVSARKALETRLETLAQTDGLTGLANRRTFDEAIVAEWRRAQRTRKPLSLLLLDIDRFKQFNDTYGHPEGDVCIRHVASTVLSMSRRQSDLVARYGGEEFAILLPQTSADGATALAEQVRAKIEALGLPHAGSLPLGVVTASIGVATIVLSADDAIQPETLVSAADAALYEAKSGGRNRVAVSKASGMPPACPRQADLAEA</sequence>
<dbReference type="GO" id="GO:0052621">
    <property type="term" value="F:diguanylate cyclase activity"/>
    <property type="evidence" value="ECO:0007669"/>
    <property type="project" value="UniProtKB-EC"/>
</dbReference>
<feature type="domain" description="GGDEF" evidence="12">
    <location>
        <begin position="730"/>
        <end position="869"/>
    </location>
</feature>
<dbReference type="CDD" id="cd01949">
    <property type="entry name" value="GGDEF"/>
    <property type="match status" value="1"/>
</dbReference>
<evidence type="ECO:0000256" key="9">
    <source>
        <dbReference type="SAM" id="MobiDB-lite"/>
    </source>
</evidence>
<evidence type="ECO:0000256" key="4">
    <source>
        <dbReference type="ARBA" id="ARBA00022692"/>
    </source>
</evidence>
<proteinExistence type="predicted"/>
<dbReference type="Pfam" id="PF03707">
    <property type="entry name" value="MHYT"/>
    <property type="match status" value="2"/>
</dbReference>
<dbReference type="PROSITE" id="PS50887">
    <property type="entry name" value="GGDEF"/>
    <property type="match status" value="1"/>
</dbReference>
<feature type="transmembrane region" description="Helical" evidence="8">
    <location>
        <begin position="177"/>
        <end position="196"/>
    </location>
</feature>
<reference evidence="14 15" key="1">
    <citation type="submission" date="2023-08" db="EMBL/GenBank/DDBJ databases">
        <title>The draft genome sequence of Paracraurococcus sp. LOR1-02.</title>
        <authorList>
            <person name="Kingkaew E."/>
            <person name="Tanasupawat S."/>
        </authorList>
    </citation>
    <scope>NUCLEOTIDE SEQUENCE [LARGE SCALE GENOMIC DNA]</scope>
    <source>
        <strain evidence="14 15">LOR1-02</strain>
    </source>
</reference>
<dbReference type="SMART" id="SM00086">
    <property type="entry name" value="PAC"/>
    <property type="match status" value="1"/>
</dbReference>
<dbReference type="PANTHER" id="PTHR45138:SF9">
    <property type="entry name" value="DIGUANYLATE CYCLASE DGCM-RELATED"/>
    <property type="match status" value="1"/>
</dbReference>
<keyword evidence="15" id="KW-1185">Reference proteome</keyword>
<dbReference type="Gene3D" id="3.30.70.270">
    <property type="match status" value="1"/>
</dbReference>
<feature type="transmembrane region" description="Helical" evidence="8">
    <location>
        <begin position="216"/>
        <end position="236"/>
    </location>
</feature>
<keyword evidence="5 8" id="KW-1133">Transmembrane helix</keyword>
<name>A0ABT9EBX1_9PROT</name>
<dbReference type="PROSITE" id="PS50113">
    <property type="entry name" value="PAC"/>
    <property type="match status" value="1"/>
</dbReference>
<organism evidence="14 15">
    <name type="scientific">Paracraurococcus lichenis</name>
    <dbReference type="NCBI Taxonomy" id="3064888"/>
    <lineage>
        <taxon>Bacteria</taxon>
        <taxon>Pseudomonadati</taxon>
        <taxon>Pseudomonadota</taxon>
        <taxon>Alphaproteobacteria</taxon>
        <taxon>Acetobacterales</taxon>
        <taxon>Roseomonadaceae</taxon>
        <taxon>Paracraurococcus</taxon>
    </lineage>
</organism>
<dbReference type="SMART" id="SM00267">
    <property type="entry name" value="GGDEF"/>
    <property type="match status" value="1"/>
</dbReference>
<comment type="subcellular location">
    <subcellularLocation>
        <location evidence="1">Cell membrane</location>
        <topology evidence="1">Multi-pass membrane protein</topology>
    </subcellularLocation>
</comment>
<keyword evidence="14" id="KW-0808">Transferase</keyword>
<comment type="catalytic activity">
    <reaction evidence="7">
        <text>2 GTP = 3',3'-c-di-GMP + 2 diphosphate</text>
        <dbReference type="Rhea" id="RHEA:24898"/>
        <dbReference type="ChEBI" id="CHEBI:33019"/>
        <dbReference type="ChEBI" id="CHEBI:37565"/>
        <dbReference type="ChEBI" id="CHEBI:58805"/>
        <dbReference type="EC" id="2.7.7.65"/>
    </reaction>
</comment>
<keyword evidence="6 8" id="KW-0472">Membrane</keyword>
<evidence type="ECO:0000256" key="8">
    <source>
        <dbReference type="PROSITE-ProRule" id="PRU00244"/>
    </source>
</evidence>
<feature type="transmembrane region" description="Helical" evidence="8">
    <location>
        <begin position="50"/>
        <end position="73"/>
    </location>
</feature>
<dbReference type="InterPro" id="IPR050469">
    <property type="entry name" value="Diguanylate_Cyclase"/>
</dbReference>
<evidence type="ECO:0000313" key="15">
    <source>
        <dbReference type="Proteomes" id="UP001243009"/>
    </source>
</evidence>
<dbReference type="Proteomes" id="UP001243009">
    <property type="component" value="Unassembled WGS sequence"/>
</dbReference>
<dbReference type="InterPro" id="IPR029787">
    <property type="entry name" value="Nucleotide_cyclase"/>
</dbReference>
<dbReference type="InterPro" id="IPR000700">
    <property type="entry name" value="PAS-assoc_C"/>
</dbReference>
<feature type="transmembrane region" description="Helical" evidence="8">
    <location>
        <begin position="79"/>
        <end position="101"/>
    </location>
</feature>
<feature type="transmembrane region" description="Helical" evidence="8">
    <location>
        <begin position="248"/>
        <end position="271"/>
    </location>
</feature>
<feature type="domain" description="PAC" evidence="11">
    <location>
        <begin position="645"/>
        <end position="698"/>
    </location>
</feature>
<comment type="caution">
    <text evidence="14">The sequence shown here is derived from an EMBL/GenBank/DDBJ whole genome shotgun (WGS) entry which is preliminary data.</text>
</comment>
<dbReference type="PANTHER" id="PTHR45138">
    <property type="entry name" value="REGULATORY COMPONENTS OF SENSORY TRANSDUCTION SYSTEM"/>
    <property type="match status" value="1"/>
</dbReference>
<evidence type="ECO:0000313" key="14">
    <source>
        <dbReference type="EMBL" id="MDO9713703.1"/>
    </source>
</evidence>
<dbReference type="PROSITE" id="PS50924">
    <property type="entry name" value="MHYT"/>
    <property type="match status" value="1"/>
</dbReference>
<dbReference type="Pfam" id="PF08447">
    <property type="entry name" value="PAS_3"/>
    <property type="match status" value="1"/>
</dbReference>
<evidence type="ECO:0000259" key="13">
    <source>
        <dbReference type="PROSITE" id="PS50924"/>
    </source>
</evidence>
<dbReference type="SUPFAM" id="SSF55785">
    <property type="entry name" value="PYP-like sensor domain (PAS domain)"/>
    <property type="match status" value="1"/>
</dbReference>
<keyword evidence="3" id="KW-1003">Cell membrane</keyword>
<dbReference type="EMBL" id="JAUTWS010000113">
    <property type="protein sequence ID" value="MDO9713703.1"/>
    <property type="molecule type" value="Genomic_DNA"/>
</dbReference>
<dbReference type="InterPro" id="IPR013655">
    <property type="entry name" value="PAS_fold_3"/>
</dbReference>
<evidence type="ECO:0000259" key="10">
    <source>
        <dbReference type="PROSITE" id="PS50112"/>
    </source>
</evidence>
<feature type="transmembrane region" description="Helical" evidence="8">
    <location>
        <begin position="528"/>
        <end position="549"/>
    </location>
</feature>
<gene>
    <name evidence="14" type="ORF">Q7A36_35660</name>
</gene>
<evidence type="ECO:0000256" key="2">
    <source>
        <dbReference type="ARBA" id="ARBA00012528"/>
    </source>
</evidence>
<comment type="caution">
    <text evidence="8">Lacks conserved residue(s) required for the propagation of feature annotation.</text>
</comment>
<evidence type="ECO:0000256" key="3">
    <source>
        <dbReference type="ARBA" id="ARBA00022475"/>
    </source>
</evidence>
<keyword evidence="14" id="KW-0548">Nucleotidyltransferase</keyword>
<dbReference type="RefSeq" id="WP_305108558.1">
    <property type="nucleotide sequence ID" value="NZ_JAUTWS010000113.1"/>
</dbReference>
<dbReference type="PROSITE" id="PS50112">
    <property type="entry name" value="PAS"/>
    <property type="match status" value="1"/>
</dbReference>
<dbReference type="InterPro" id="IPR043128">
    <property type="entry name" value="Rev_trsase/Diguanyl_cyclase"/>
</dbReference>
<evidence type="ECO:0000256" key="7">
    <source>
        <dbReference type="ARBA" id="ARBA00034247"/>
    </source>
</evidence>
<dbReference type="CDD" id="cd00130">
    <property type="entry name" value="PAS"/>
    <property type="match status" value="1"/>
</dbReference>
<evidence type="ECO:0000259" key="11">
    <source>
        <dbReference type="PROSITE" id="PS50113"/>
    </source>
</evidence>
<dbReference type="EC" id="2.7.7.65" evidence="2"/>